<dbReference type="InParanoid" id="Q8T3C3"/>
<keyword evidence="1" id="KW-1133">Transmembrane helix</keyword>
<dbReference type="HOGENOM" id="CLU_2544661_0_0_1"/>
<keyword evidence="1" id="KW-0812">Transmembrane</keyword>
<evidence type="ECO:0000313" key="3">
    <source>
        <dbReference type="Proteomes" id="UP000001940"/>
    </source>
</evidence>
<organism evidence="2 3">
    <name type="scientific">Caenorhabditis elegans</name>
    <dbReference type="NCBI Taxonomy" id="6239"/>
    <lineage>
        <taxon>Eukaryota</taxon>
        <taxon>Metazoa</taxon>
        <taxon>Ecdysozoa</taxon>
        <taxon>Nematoda</taxon>
        <taxon>Chromadorea</taxon>
        <taxon>Rhabditida</taxon>
        <taxon>Rhabditina</taxon>
        <taxon>Rhabditomorpha</taxon>
        <taxon>Rhabditoidea</taxon>
        <taxon>Rhabditidae</taxon>
        <taxon>Peloderinae</taxon>
        <taxon>Caenorhabditis</taxon>
    </lineage>
</organism>
<dbReference type="UCSC" id="T25G12.11">
    <property type="organism name" value="c. elegans"/>
</dbReference>
<dbReference type="EMBL" id="BX284606">
    <property type="protein sequence ID" value="CCD74456.1"/>
    <property type="molecule type" value="Genomic_DNA"/>
</dbReference>
<evidence type="ECO:0000313" key="2">
    <source>
        <dbReference type="EMBL" id="CCD74456.1"/>
    </source>
</evidence>
<keyword evidence="3" id="KW-1185">Reference proteome</keyword>
<dbReference type="AGR" id="WB:WBGene00020817"/>
<evidence type="ECO:0000313" key="4">
    <source>
        <dbReference type="WormBase" id="T25G12.11"/>
    </source>
</evidence>
<accession>Q8T3C3</accession>
<proteinExistence type="predicted"/>
<dbReference type="SMR" id="Q8T3C3"/>
<dbReference type="PaxDb" id="6239-T25G12.11"/>
<feature type="transmembrane region" description="Helical" evidence="1">
    <location>
        <begin position="6"/>
        <end position="29"/>
    </location>
</feature>
<reference evidence="2 3" key="1">
    <citation type="journal article" date="1998" name="Science">
        <title>Genome sequence of the nematode C. elegans: a platform for investigating biology.</title>
        <authorList>
            <consortium name="The C. elegans sequencing consortium"/>
            <person name="Sulson J.E."/>
            <person name="Waterston R."/>
        </authorList>
    </citation>
    <scope>NUCLEOTIDE SEQUENCE [LARGE SCALE GENOMIC DNA]</scope>
    <source>
        <strain evidence="2 3">Bristol N2</strain>
    </source>
</reference>
<dbReference type="Proteomes" id="UP000001940">
    <property type="component" value="Chromosome X"/>
</dbReference>
<dbReference type="AlphaFoldDB" id="Q8T3C3"/>
<name>Q8T3C3_CAEEL</name>
<keyword evidence="1" id="KW-0472">Membrane</keyword>
<gene>
    <name evidence="2" type="ORF">CELE_T25G12.11</name>
    <name evidence="2 4" type="ORF">T25G12.11</name>
</gene>
<protein>
    <submittedName>
        <fullName evidence="2">Calcium uniporter protein</fullName>
    </submittedName>
</protein>
<dbReference type="Bgee" id="WBGene00020817">
    <property type="expression patterns" value="Expressed in embryo and 3 other cell types or tissues"/>
</dbReference>
<evidence type="ECO:0000256" key="1">
    <source>
        <dbReference type="SAM" id="Phobius"/>
    </source>
</evidence>
<dbReference type="WormBase" id="T25G12.11">
    <property type="protein sequence ID" value="CE30400"/>
    <property type="gene ID" value="WBGene00020817"/>
</dbReference>
<sequence>MAIALQIIIMMIITCFLIHSAYTIGRALIPPMVTRLRRIRSRRYYFNKDIARSLDRSMEERFGIARVISDSVPAPEPIWINYK</sequence>